<evidence type="ECO:0000256" key="5">
    <source>
        <dbReference type="ARBA" id="ARBA00022553"/>
    </source>
</evidence>
<evidence type="ECO:0000256" key="4">
    <source>
        <dbReference type="ARBA" id="ARBA00022475"/>
    </source>
</evidence>
<keyword evidence="9 16" id="KW-0418">Kinase</keyword>
<keyword evidence="13 14" id="KW-0472">Membrane</keyword>
<dbReference type="PANTHER" id="PTHR45453:SF2">
    <property type="entry name" value="HISTIDINE KINASE"/>
    <property type="match status" value="1"/>
</dbReference>
<keyword evidence="11 14" id="KW-1133">Transmembrane helix</keyword>
<dbReference type="SMART" id="SM00387">
    <property type="entry name" value="HATPase_c"/>
    <property type="match status" value="1"/>
</dbReference>
<dbReference type="InterPro" id="IPR003594">
    <property type="entry name" value="HATPase_dom"/>
</dbReference>
<evidence type="ECO:0000256" key="11">
    <source>
        <dbReference type="ARBA" id="ARBA00022989"/>
    </source>
</evidence>
<dbReference type="EMBL" id="JAAIKC010000001">
    <property type="protein sequence ID" value="NEW04808.1"/>
    <property type="molecule type" value="Genomic_DNA"/>
</dbReference>
<dbReference type="PANTHER" id="PTHR45453">
    <property type="entry name" value="PHOSPHATE REGULON SENSOR PROTEIN PHOR"/>
    <property type="match status" value="1"/>
</dbReference>
<comment type="subcellular location">
    <subcellularLocation>
        <location evidence="2">Cell membrane</location>
        <topology evidence="2">Multi-pass membrane protein</topology>
    </subcellularLocation>
</comment>
<feature type="transmembrane region" description="Helical" evidence="14">
    <location>
        <begin position="34"/>
        <end position="57"/>
    </location>
</feature>
<dbReference type="GO" id="GO:0000155">
    <property type="term" value="F:phosphorelay sensor kinase activity"/>
    <property type="evidence" value="ECO:0007669"/>
    <property type="project" value="InterPro"/>
</dbReference>
<dbReference type="SUPFAM" id="SSF55874">
    <property type="entry name" value="ATPase domain of HSP90 chaperone/DNA topoisomerase II/histidine kinase"/>
    <property type="match status" value="1"/>
</dbReference>
<evidence type="ECO:0000313" key="16">
    <source>
        <dbReference type="EMBL" id="NEW04808.1"/>
    </source>
</evidence>
<dbReference type="GO" id="GO:0005524">
    <property type="term" value="F:ATP binding"/>
    <property type="evidence" value="ECO:0007669"/>
    <property type="project" value="UniProtKB-KW"/>
</dbReference>
<feature type="transmembrane region" description="Helical" evidence="14">
    <location>
        <begin position="9"/>
        <end position="28"/>
    </location>
</feature>
<dbReference type="InterPro" id="IPR005467">
    <property type="entry name" value="His_kinase_dom"/>
</dbReference>
<keyword evidence="8" id="KW-0547">Nucleotide-binding</keyword>
<dbReference type="EC" id="2.7.13.3" evidence="3"/>
<evidence type="ECO:0000256" key="2">
    <source>
        <dbReference type="ARBA" id="ARBA00004651"/>
    </source>
</evidence>
<proteinExistence type="predicted"/>
<dbReference type="CDD" id="cd00082">
    <property type="entry name" value="HisKA"/>
    <property type="match status" value="1"/>
</dbReference>
<evidence type="ECO:0000256" key="12">
    <source>
        <dbReference type="ARBA" id="ARBA00023012"/>
    </source>
</evidence>
<dbReference type="GO" id="GO:0005886">
    <property type="term" value="C:plasma membrane"/>
    <property type="evidence" value="ECO:0007669"/>
    <property type="project" value="UniProtKB-SubCell"/>
</dbReference>
<dbReference type="FunFam" id="3.30.565.10:FF:000057">
    <property type="entry name" value="Sensor histidine kinase"/>
    <property type="match status" value="1"/>
</dbReference>
<name>A0A6G3ZRZ5_9BACL</name>
<dbReference type="PRINTS" id="PR00344">
    <property type="entry name" value="BCTRLSENSOR"/>
</dbReference>
<dbReference type="GO" id="GO:0016036">
    <property type="term" value="P:cellular response to phosphate starvation"/>
    <property type="evidence" value="ECO:0007669"/>
    <property type="project" value="TreeGrafter"/>
</dbReference>
<dbReference type="AlphaFoldDB" id="A0A6G3ZRZ5"/>
<accession>A0A6G3ZRZ5</accession>
<dbReference type="InterPro" id="IPR036890">
    <property type="entry name" value="HATPase_C_sf"/>
</dbReference>
<evidence type="ECO:0000256" key="10">
    <source>
        <dbReference type="ARBA" id="ARBA00022840"/>
    </source>
</evidence>
<evidence type="ECO:0000256" key="1">
    <source>
        <dbReference type="ARBA" id="ARBA00000085"/>
    </source>
</evidence>
<evidence type="ECO:0000256" key="6">
    <source>
        <dbReference type="ARBA" id="ARBA00022679"/>
    </source>
</evidence>
<dbReference type="InterPro" id="IPR004358">
    <property type="entry name" value="Sig_transdc_His_kin-like_C"/>
</dbReference>
<keyword evidence="5" id="KW-0597">Phosphoprotein</keyword>
<sequence>MKLFLREQVPLLIFTIVQLFVVLLVFWFDGYNRLSTALYAVFLGVCMLIVFLVYRFLSHRAFYKRLSHPPAMLNETIEPFESTPLPTALHELLTAQYGHYASQLKSWEHKHQKHVTFMNHWVHQMKTPLSVIELITDDGDDPRLESISEEADRIRQGLEMVLYMARLETFEQDFHVDQVSLKELVNEVIHINKRLFIRSYVYPEIHVDAIFSVNTDAKWLRFILQQLVSNAIKYSEGSRENVTVSVSSQGRAVILEIRDRGVGIPASDIARVCNPFFTGENGRAFKESTGMGLYLVKEVLDKLNHEFQIESVVGKGTTVRVIFPYAAE</sequence>
<dbReference type="RefSeq" id="WP_163940598.1">
    <property type="nucleotide sequence ID" value="NZ_JAAIKC010000001.1"/>
</dbReference>
<evidence type="ECO:0000256" key="3">
    <source>
        <dbReference type="ARBA" id="ARBA00012438"/>
    </source>
</evidence>
<keyword evidence="6" id="KW-0808">Transferase</keyword>
<dbReference type="Gene3D" id="3.30.565.10">
    <property type="entry name" value="Histidine kinase-like ATPase, C-terminal domain"/>
    <property type="match status" value="1"/>
</dbReference>
<evidence type="ECO:0000256" key="7">
    <source>
        <dbReference type="ARBA" id="ARBA00022692"/>
    </source>
</evidence>
<keyword evidence="4" id="KW-1003">Cell membrane</keyword>
<evidence type="ECO:0000256" key="14">
    <source>
        <dbReference type="SAM" id="Phobius"/>
    </source>
</evidence>
<keyword evidence="7 14" id="KW-0812">Transmembrane</keyword>
<keyword evidence="10" id="KW-0067">ATP-binding</keyword>
<evidence type="ECO:0000256" key="13">
    <source>
        <dbReference type="ARBA" id="ARBA00023136"/>
    </source>
</evidence>
<dbReference type="Pfam" id="PF02518">
    <property type="entry name" value="HATPase_c"/>
    <property type="match status" value="1"/>
</dbReference>
<comment type="caution">
    <text evidence="16">The sequence shown here is derived from an EMBL/GenBank/DDBJ whole genome shotgun (WGS) entry which is preliminary data.</text>
</comment>
<dbReference type="GO" id="GO:0004721">
    <property type="term" value="F:phosphoprotein phosphatase activity"/>
    <property type="evidence" value="ECO:0007669"/>
    <property type="project" value="TreeGrafter"/>
</dbReference>
<feature type="domain" description="Histidine kinase" evidence="15">
    <location>
        <begin position="120"/>
        <end position="327"/>
    </location>
</feature>
<dbReference type="PROSITE" id="PS50109">
    <property type="entry name" value="HIS_KIN"/>
    <property type="match status" value="1"/>
</dbReference>
<organism evidence="16">
    <name type="scientific">Paenibacillus sp. SYP-B3998</name>
    <dbReference type="NCBI Taxonomy" id="2678564"/>
    <lineage>
        <taxon>Bacteria</taxon>
        <taxon>Bacillati</taxon>
        <taxon>Bacillota</taxon>
        <taxon>Bacilli</taxon>
        <taxon>Bacillales</taxon>
        <taxon>Paenibacillaceae</taxon>
        <taxon>Paenibacillus</taxon>
    </lineage>
</organism>
<protein>
    <recommendedName>
        <fullName evidence="3">histidine kinase</fullName>
        <ecNumber evidence="3">2.7.13.3</ecNumber>
    </recommendedName>
</protein>
<reference evidence="16" key="1">
    <citation type="submission" date="2020-02" db="EMBL/GenBank/DDBJ databases">
        <authorList>
            <person name="Shen X.-R."/>
            <person name="Zhang Y.-X."/>
        </authorList>
    </citation>
    <scope>NUCLEOTIDE SEQUENCE</scope>
    <source>
        <strain evidence="16">SYP-B3998</strain>
    </source>
</reference>
<dbReference type="InterPro" id="IPR050351">
    <property type="entry name" value="BphY/WalK/GraS-like"/>
</dbReference>
<gene>
    <name evidence="16" type="ORF">GK047_02090</name>
</gene>
<evidence type="ECO:0000256" key="8">
    <source>
        <dbReference type="ARBA" id="ARBA00022741"/>
    </source>
</evidence>
<comment type="catalytic activity">
    <reaction evidence="1">
        <text>ATP + protein L-histidine = ADP + protein N-phospho-L-histidine.</text>
        <dbReference type="EC" id="2.7.13.3"/>
    </reaction>
</comment>
<dbReference type="InterPro" id="IPR003661">
    <property type="entry name" value="HisK_dim/P_dom"/>
</dbReference>
<evidence type="ECO:0000259" key="15">
    <source>
        <dbReference type="PROSITE" id="PS50109"/>
    </source>
</evidence>
<evidence type="ECO:0000256" key="9">
    <source>
        <dbReference type="ARBA" id="ARBA00022777"/>
    </source>
</evidence>
<keyword evidence="12" id="KW-0902">Two-component regulatory system</keyword>